<dbReference type="Gene3D" id="1.20.120.520">
    <property type="entry name" value="nmb1532 protein domain like"/>
    <property type="match status" value="1"/>
</dbReference>
<dbReference type="Pfam" id="PF01814">
    <property type="entry name" value="Hemerythrin"/>
    <property type="match status" value="1"/>
</dbReference>
<comment type="caution">
    <text evidence="2">The sequence shown here is derived from an EMBL/GenBank/DDBJ whole genome shotgun (WGS) entry which is preliminary data.</text>
</comment>
<name>A0ABN1U5J9_9ACTN</name>
<dbReference type="RefSeq" id="WP_344627940.1">
    <property type="nucleotide sequence ID" value="NZ_BAAALD010000128.1"/>
</dbReference>
<proteinExistence type="predicted"/>
<organism evidence="2 3">
    <name type="scientific">Kitasatospora arboriphila</name>
    <dbReference type="NCBI Taxonomy" id="258052"/>
    <lineage>
        <taxon>Bacteria</taxon>
        <taxon>Bacillati</taxon>
        <taxon>Actinomycetota</taxon>
        <taxon>Actinomycetes</taxon>
        <taxon>Kitasatosporales</taxon>
        <taxon>Streptomycetaceae</taxon>
        <taxon>Kitasatospora</taxon>
    </lineage>
</organism>
<dbReference type="Proteomes" id="UP001499987">
    <property type="component" value="Unassembled WGS sequence"/>
</dbReference>
<dbReference type="InterPro" id="IPR036412">
    <property type="entry name" value="HAD-like_sf"/>
</dbReference>
<dbReference type="InterPro" id="IPR006439">
    <property type="entry name" value="HAD-SF_hydro_IA"/>
</dbReference>
<sequence length="373" mass="40487">MPGTTVDCDAVFFDLRDTLGDVDRPGHLALYRPSTEILLHAVRDPVGLRVGVITNLPAEVSAEQGHRMIAEAVVTENDGSVVHLADVLDPHGIVINHEAKLNKPDPAIFRFAADQMGVPIERCLFVGENLVEVLAAQAAGMRGVLKPSPPGKEFQPAVITRQGESVRNSGRAFEEFLEQEHLLGERLLVCGSRIVQALDPVHRPQDLPPGVRTAMGMLVYALTDFVDRAHMKAEEAIVPLAVARGMPSDRARWMFDQHDQVRAYGEAIRVAWQRMQNGDPRDASHAISDFRRCTEGFVLLFRAHAAREDDELYPELGRHFTDADDATVLSVVRRTGPPDIGPYAAIVGAAEEALDGAGVADSADGVPLTAGKA</sequence>
<protein>
    <recommendedName>
        <fullName evidence="1">Hemerythrin-like domain-containing protein</fullName>
    </recommendedName>
</protein>
<evidence type="ECO:0000313" key="3">
    <source>
        <dbReference type="Proteomes" id="UP001499987"/>
    </source>
</evidence>
<evidence type="ECO:0000259" key="1">
    <source>
        <dbReference type="Pfam" id="PF01814"/>
    </source>
</evidence>
<keyword evidence="3" id="KW-1185">Reference proteome</keyword>
<evidence type="ECO:0000313" key="2">
    <source>
        <dbReference type="EMBL" id="GAA1121933.1"/>
    </source>
</evidence>
<dbReference type="Gene3D" id="3.40.50.1000">
    <property type="entry name" value="HAD superfamily/HAD-like"/>
    <property type="match status" value="1"/>
</dbReference>
<accession>A0ABN1U5J9</accession>
<dbReference type="EMBL" id="BAAALD010000128">
    <property type="protein sequence ID" value="GAA1121933.1"/>
    <property type="molecule type" value="Genomic_DNA"/>
</dbReference>
<dbReference type="NCBIfam" id="TIGR01509">
    <property type="entry name" value="HAD-SF-IA-v3"/>
    <property type="match status" value="1"/>
</dbReference>
<dbReference type="InterPro" id="IPR023214">
    <property type="entry name" value="HAD_sf"/>
</dbReference>
<gene>
    <name evidence="2" type="ORF">GCM10009663_71820</name>
</gene>
<feature type="domain" description="Hemerythrin-like" evidence="1">
    <location>
        <begin position="219"/>
        <end position="316"/>
    </location>
</feature>
<reference evidence="2 3" key="1">
    <citation type="journal article" date="2019" name="Int. J. Syst. Evol. Microbiol.">
        <title>The Global Catalogue of Microorganisms (GCM) 10K type strain sequencing project: providing services to taxonomists for standard genome sequencing and annotation.</title>
        <authorList>
            <consortium name="The Broad Institute Genomics Platform"/>
            <consortium name="The Broad Institute Genome Sequencing Center for Infectious Disease"/>
            <person name="Wu L."/>
            <person name="Ma J."/>
        </authorList>
    </citation>
    <scope>NUCLEOTIDE SEQUENCE [LARGE SCALE GENOMIC DNA]</scope>
    <source>
        <strain evidence="2 3">JCM 13002</strain>
    </source>
</reference>
<dbReference type="InterPro" id="IPR012312">
    <property type="entry name" value="Hemerythrin-like"/>
</dbReference>
<dbReference type="SUPFAM" id="SSF56784">
    <property type="entry name" value="HAD-like"/>
    <property type="match status" value="1"/>
</dbReference>
<dbReference type="Pfam" id="PF00702">
    <property type="entry name" value="Hydrolase"/>
    <property type="match status" value="1"/>
</dbReference>